<feature type="region of interest" description="Disordered" evidence="1">
    <location>
        <begin position="1"/>
        <end position="26"/>
    </location>
</feature>
<dbReference type="Proteomes" id="UP000297229">
    <property type="component" value="Unassembled WGS sequence"/>
</dbReference>
<name>A0A4Z1J7D1_9HELO</name>
<keyword evidence="3" id="KW-1185">Reference proteome</keyword>
<comment type="caution">
    <text evidence="2">The sequence shown here is derived from an EMBL/GenBank/DDBJ whole genome shotgun (WGS) entry which is preliminary data.</text>
</comment>
<proteinExistence type="predicted"/>
<evidence type="ECO:0000313" key="2">
    <source>
        <dbReference type="EMBL" id="TGO67452.1"/>
    </source>
</evidence>
<evidence type="ECO:0000256" key="1">
    <source>
        <dbReference type="SAM" id="MobiDB-lite"/>
    </source>
</evidence>
<accession>A0A4Z1J7D1</accession>
<sequence length="139" mass="15401">MEWSRPDSASVPSPYTANPPQPISEVQVPRLPPVIFEKETPLINSIEAAIAETPPQLVPEVQVPQPSPIRFEQETPLINIIQTAIAETPVRTSISSDSILVYNIFFPSGEELSNSEMNLNNIGEDSKCTRIDFDIDLDE</sequence>
<evidence type="ECO:0000313" key="3">
    <source>
        <dbReference type="Proteomes" id="UP000297229"/>
    </source>
</evidence>
<dbReference type="AlphaFoldDB" id="A0A4Z1J7D1"/>
<reference evidence="2 3" key="1">
    <citation type="submission" date="2017-12" db="EMBL/GenBank/DDBJ databases">
        <title>Comparative genomics of Botrytis spp.</title>
        <authorList>
            <person name="Valero-Jimenez C.A."/>
            <person name="Tapia P."/>
            <person name="Veloso J."/>
            <person name="Silva-Moreno E."/>
            <person name="Staats M."/>
            <person name="Valdes J.H."/>
            <person name="Van Kan J.A.L."/>
        </authorList>
    </citation>
    <scope>NUCLEOTIDE SEQUENCE [LARGE SCALE GENOMIC DNA]</scope>
    <source>
        <strain evidence="2 3">Be9601</strain>
    </source>
</reference>
<protein>
    <submittedName>
        <fullName evidence="2">Uncharacterized protein</fullName>
    </submittedName>
</protein>
<dbReference type="STRING" id="278938.A0A4Z1J7D1"/>
<organism evidence="2 3">
    <name type="scientific">Botrytis elliptica</name>
    <dbReference type="NCBI Taxonomy" id="278938"/>
    <lineage>
        <taxon>Eukaryota</taxon>
        <taxon>Fungi</taxon>
        <taxon>Dikarya</taxon>
        <taxon>Ascomycota</taxon>
        <taxon>Pezizomycotina</taxon>
        <taxon>Leotiomycetes</taxon>
        <taxon>Helotiales</taxon>
        <taxon>Sclerotiniaceae</taxon>
        <taxon>Botrytis</taxon>
    </lineage>
</organism>
<gene>
    <name evidence="2" type="ORF">BELL_0892g00030</name>
</gene>
<dbReference type="EMBL" id="PQXM01000890">
    <property type="protein sequence ID" value="TGO67452.1"/>
    <property type="molecule type" value="Genomic_DNA"/>
</dbReference>